<reference evidence="3" key="1">
    <citation type="submission" date="2018-10" db="EMBL/GenBank/DDBJ databases">
        <title>Exploiting genes from Chlorella ohadii, highly resistant to photodamage, to reduce photoinhibition in Arabidopsis thaliana.</title>
        <authorList>
            <person name="Murik O."/>
            <person name="Kaplan A."/>
        </authorList>
    </citation>
    <scope>NUCLEOTIDE SEQUENCE</scope>
    <source>
        <strain evidence="3">1</strain>
    </source>
</reference>
<accession>A0A5P4NBB7</accession>
<dbReference type="InterPro" id="IPR049213">
    <property type="entry name" value="DUF6816"/>
</dbReference>
<proteinExistence type="evidence at transcript level"/>
<dbReference type="EMBL" id="MK086158">
    <property type="protein sequence ID" value="QFB70720.1"/>
    <property type="molecule type" value="mRNA"/>
</dbReference>
<name>A0A5P4NBB7_9CHLO</name>
<evidence type="ECO:0000259" key="2">
    <source>
        <dbReference type="Pfam" id="PF20670"/>
    </source>
</evidence>
<protein>
    <recommendedName>
        <fullName evidence="2">DUF6816 domain-containing protein</fullName>
    </recommendedName>
</protein>
<dbReference type="AlphaFoldDB" id="A0A5P4NBB7"/>
<sequence>MPARGVAFQPPAASAMQPRCQQHAAPPPPQPQQRQQQQPAAALQPQRRLVLGGLLGSLAALQPASAWAEEAATLTAQGVAPKPSSLAARIATQGNVQQPGIQPPWAPKQIFYPRYLFGEWEVEMEFTALRTPLGRQFVPPGFLQAAEASPEEGGLGSRYAFRQRFYSTLPPTLDNELRVNLGLGMPQDAIVSDRAFNTRETTNAFLGYAAVEAVEYDPRDAPLRETVTLSRLAPDMAPLPPRRLELYINHLSSEEGPGGSFLTSELCRQVLLGVRQVEVKDYEIMHEYRLQPDGSLRGRQRSCLYLQPQEPRFFEAGGRAVAVYDYDYIMRRVPPPEDAPAEAAACVLTPKSVWQCV</sequence>
<feature type="domain" description="DUF6816" evidence="2">
    <location>
        <begin position="106"/>
        <end position="333"/>
    </location>
</feature>
<feature type="compositionally biased region" description="Low complexity" evidence="1">
    <location>
        <begin position="32"/>
        <end position="43"/>
    </location>
</feature>
<evidence type="ECO:0000256" key="1">
    <source>
        <dbReference type="SAM" id="MobiDB-lite"/>
    </source>
</evidence>
<evidence type="ECO:0000313" key="3">
    <source>
        <dbReference type="EMBL" id="QFB70720.1"/>
    </source>
</evidence>
<dbReference type="Pfam" id="PF20670">
    <property type="entry name" value="DUF6816"/>
    <property type="match status" value="1"/>
</dbReference>
<organism evidence="3">
    <name type="scientific">Chlorella ohadii</name>
    <dbReference type="NCBI Taxonomy" id="2649997"/>
    <lineage>
        <taxon>Eukaryota</taxon>
        <taxon>Viridiplantae</taxon>
        <taxon>Chlorophyta</taxon>
        <taxon>core chlorophytes</taxon>
        <taxon>Trebouxiophyceae</taxon>
        <taxon>Chlorellales</taxon>
        <taxon>Chlorellaceae</taxon>
        <taxon>Chlorella clade</taxon>
        <taxon>Chlorella</taxon>
    </lineage>
</organism>
<feature type="region of interest" description="Disordered" evidence="1">
    <location>
        <begin position="1"/>
        <end position="43"/>
    </location>
</feature>